<dbReference type="SUPFAM" id="SSF56436">
    <property type="entry name" value="C-type lectin-like"/>
    <property type="match status" value="2"/>
</dbReference>
<dbReference type="InterPro" id="IPR001304">
    <property type="entry name" value="C-type_lectin-like"/>
</dbReference>
<dbReference type="InterPro" id="IPR051004">
    <property type="entry name" value="DC-SIGN_domain-containing"/>
</dbReference>
<dbReference type="PROSITE" id="PS00615">
    <property type="entry name" value="C_TYPE_LECTIN_1"/>
    <property type="match status" value="2"/>
</dbReference>
<feature type="domain" description="C-type lectin" evidence="4">
    <location>
        <begin position="414"/>
        <end position="571"/>
    </location>
</feature>
<dbReference type="WBParaSite" id="scaffold5431_cov154.g9532">
    <property type="protein sequence ID" value="scaffold5431_cov154.g9532"/>
    <property type="gene ID" value="scaffold5431_cov154.g9532"/>
</dbReference>
<dbReference type="Pfam" id="PF00059">
    <property type="entry name" value="Lectin_C"/>
    <property type="match status" value="2"/>
</dbReference>
<evidence type="ECO:0000313" key="5">
    <source>
        <dbReference type="Proteomes" id="UP000887561"/>
    </source>
</evidence>
<evidence type="ECO:0000313" key="6">
    <source>
        <dbReference type="WBParaSite" id="scaffold5431_cov154.g9532"/>
    </source>
</evidence>
<evidence type="ECO:0000256" key="1">
    <source>
        <dbReference type="ARBA" id="ARBA00023157"/>
    </source>
</evidence>
<reference evidence="6" key="1">
    <citation type="submission" date="2022-11" db="UniProtKB">
        <authorList>
            <consortium name="WormBaseParasite"/>
        </authorList>
    </citation>
    <scope>IDENTIFICATION</scope>
</reference>
<evidence type="ECO:0000256" key="2">
    <source>
        <dbReference type="SAM" id="MobiDB-lite"/>
    </source>
</evidence>
<keyword evidence="1" id="KW-1015">Disulfide bond</keyword>
<feature type="compositionally biased region" description="Low complexity" evidence="2">
    <location>
        <begin position="782"/>
        <end position="857"/>
    </location>
</feature>
<feature type="compositionally biased region" description="Low complexity" evidence="2">
    <location>
        <begin position="132"/>
        <end position="158"/>
    </location>
</feature>
<keyword evidence="5" id="KW-1185">Reference proteome</keyword>
<feature type="domain" description="C-type lectin" evidence="4">
    <location>
        <begin position="613"/>
        <end position="754"/>
    </location>
</feature>
<keyword evidence="3" id="KW-0732">Signal</keyword>
<accession>A0A915MYV9</accession>
<dbReference type="PANTHER" id="PTHR22802">
    <property type="entry name" value="C-TYPE LECTIN SUPERFAMILY MEMBER"/>
    <property type="match status" value="1"/>
</dbReference>
<dbReference type="PANTHER" id="PTHR22802:SF458">
    <property type="entry name" value="C-TYPE LECTIN DOMAIN-CONTAINING PROTEIN"/>
    <property type="match status" value="1"/>
</dbReference>
<dbReference type="Gene3D" id="3.10.100.10">
    <property type="entry name" value="Mannose-Binding Protein A, subunit A"/>
    <property type="match status" value="2"/>
</dbReference>
<sequence>MLLFKQIFYFIAFLSLFLNKPIYGLLTNCLNGAVCDCDPDVIDYWEDLEFTTPSELLTTTMTIETTEKLMTTLGNTTTTALPATTEMLETTVKEETITRILTTESSTTSTTTEVVATTMKMLETTVKEETTTESTVSTTTEKMETTQASTTLTESETTEFASTSILTTTEAFPTTNITIPLTIQSTTITTELPTTTESTTFLTTENIQTTSVEITTTTQPTTVEPSTSTSTIMPTTTMPCVPCTVGQSLVLYDKNILNSNQSINNVPAYRCDNCNQSTISEVCYNPRNISVIRVRCTDSTLFCVCASNQKACYTVTEKAPLYQADYLIYANSSYSFLALNTGASEISNGKKTYEFSASMTFIPNDKTFLNAPFLSGNTWRQDCHGILLIFGLIPTLVSADCSVGNWTTRVDSDGNTYGYQVLMRDWLNFYEARALCLGVGGDVVSVHSNAENEFVRQLAAPYIAACQTNKTVCGSRATTSLDFYLSVVWMGMTRCQYFPSYNATVDCVYSDGTTCNYATSASVYPWGVGSPSGSDSGGGAGLIEDCVSMYNGTSGEWNDVSCFQKLGGVVCKRNCTGTCGSTSIKTALLTSPSDITDTSCTSGNWTKRAGEDGNTYGYQVVMKDWLNFYEANAQCLALGAEVVSIHTVAENEFIRQLAGPYITACQTNTSVCVSRVSTTQDIQWRSLWLGLHRCAFYPTYNATVDCINSDGTVCDYLNITGGPSGTETGTASGQQEACAAMYSATTGQWNDIACFNKLGGVICKKNCSKACGVASTTTTQLTTTTTQPSTTTTAEPTTTTTLPTTTTTLPTTTTTLPTTTTTEPSTTTTQPTTTTTEPSTTTTAEPTTTTTEPSTTTSFNCAQPPVTSLLSYNTSDPNIQTGPNATEGVCECPADPGNNNVFFIPVTTITTGSSASNSSVIMKCSKMQDFCICDEDDICWKVINAYSLVVINSFCDPTCHNYARLQNAAPFNQTFESDCGRTITLADELTPIPNTNRNTFKPLGSSADYYIKVNCADCSAGQSKVIYEKNTLLSNQTINNLAATECIYNCKDKDVSQACYNPSPISVVRIRCTDSTKFCVCTSDNKGCFTVTQSAPLYQADYLIYANASYTFLALNTGASQIKNSGTGKTYDFQTSMTFIPNDNTFLNAQYLASMLHYFVRYYCPIANNNVSCNGCNLIHNNGMDVQKPC</sequence>
<dbReference type="AlphaFoldDB" id="A0A915MYV9"/>
<feature type="signal peptide" evidence="3">
    <location>
        <begin position="1"/>
        <end position="24"/>
    </location>
</feature>
<feature type="chain" id="PRO_5037733553" evidence="3">
    <location>
        <begin position="25"/>
        <end position="1190"/>
    </location>
</feature>
<dbReference type="Proteomes" id="UP000887561">
    <property type="component" value="Unplaced"/>
</dbReference>
<dbReference type="InterPro" id="IPR016186">
    <property type="entry name" value="C-type_lectin-like/link_sf"/>
</dbReference>
<dbReference type="CDD" id="cd00037">
    <property type="entry name" value="CLECT"/>
    <property type="match status" value="2"/>
</dbReference>
<dbReference type="InterPro" id="IPR018378">
    <property type="entry name" value="C-type_lectin_CS"/>
</dbReference>
<proteinExistence type="predicted"/>
<evidence type="ECO:0000259" key="4">
    <source>
        <dbReference type="PROSITE" id="PS50041"/>
    </source>
</evidence>
<dbReference type="PROSITE" id="PS50041">
    <property type="entry name" value="C_TYPE_LECTIN_2"/>
    <property type="match status" value="2"/>
</dbReference>
<name>A0A915MYV9_MELJA</name>
<feature type="region of interest" description="Disordered" evidence="2">
    <location>
        <begin position="131"/>
        <end position="158"/>
    </location>
</feature>
<organism evidence="5 6">
    <name type="scientific">Meloidogyne javanica</name>
    <name type="common">Root-knot nematode worm</name>
    <dbReference type="NCBI Taxonomy" id="6303"/>
    <lineage>
        <taxon>Eukaryota</taxon>
        <taxon>Metazoa</taxon>
        <taxon>Ecdysozoa</taxon>
        <taxon>Nematoda</taxon>
        <taxon>Chromadorea</taxon>
        <taxon>Rhabditida</taxon>
        <taxon>Tylenchina</taxon>
        <taxon>Tylenchomorpha</taxon>
        <taxon>Tylenchoidea</taxon>
        <taxon>Meloidogynidae</taxon>
        <taxon>Meloidogyninae</taxon>
        <taxon>Meloidogyne</taxon>
        <taxon>Meloidogyne incognita group</taxon>
    </lineage>
</organism>
<dbReference type="SMART" id="SM00034">
    <property type="entry name" value="CLECT"/>
    <property type="match status" value="2"/>
</dbReference>
<dbReference type="InterPro" id="IPR016187">
    <property type="entry name" value="CTDL_fold"/>
</dbReference>
<protein>
    <submittedName>
        <fullName evidence="6">C-type lectin domain-containing protein</fullName>
    </submittedName>
</protein>
<feature type="region of interest" description="Disordered" evidence="2">
    <location>
        <begin position="782"/>
        <end position="858"/>
    </location>
</feature>
<evidence type="ECO:0000256" key="3">
    <source>
        <dbReference type="SAM" id="SignalP"/>
    </source>
</evidence>